<dbReference type="AlphaFoldDB" id="A0A3E1NFV6"/>
<gene>
    <name evidence="1" type="ORF">DXN05_17355</name>
</gene>
<evidence type="ECO:0000313" key="1">
    <source>
        <dbReference type="EMBL" id="RFM26762.1"/>
    </source>
</evidence>
<proteinExistence type="predicted"/>
<dbReference type="EMBL" id="QTJU01000007">
    <property type="protein sequence ID" value="RFM26762.1"/>
    <property type="molecule type" value="Genomic_DNA"/>
</dbReference>
<dbReference type="Proteomes" id="UP000261284">
    <property type="component" value="Unassembled WGS sequence"/>
</dbReference>
<sequence>MLTTEQLKYNLTVYLDKGDKEEVIGFTFLVQEPGINTRYVCHIPPPGMAHLHCICTGLVNELCNTINKRRLIP</sequence>
<name>A0A3E1NFV6_9BACT</name>
<accession>A0A3E1NFV6</accession>
<reference evidence="1 2" key="1">
    <citation type="submission" date="2018-08" db="EMBL/GenBank/DDBJ databases">
        <title>Chitinophagaceae sp. K23C18032701, a novel bacterium isolated from forest soil.</title>
        <authorList>
            <person name="Wang C."/>
        </authorList>
    </citation>
    <scope>NUCLEOTIDE SEQUENCE [LARGE SCALE GENOMIC DNA]</scope>
    <source>
        <strain evidence="1 2">K23C18032701</strain>
    </source>
</reference>
<keyword evidence="2" id="KW-1185">Reference proteome</keyword>
<evidence type="ECO:0000313" key="2">
    <source>
        <dbReference type="Proteomes" id="UP000261284"/>
    </source>
</evidence>
<comment type="caution">
    <text evidence="1">The sequence shown here is derived from an EMBL/GenBank/DDBJ whole genome shotgun (WGS) entry which is preliminary data.</text>
</comment>
<protein>
    <submittedName>
        <fullName evidence="1">Uncharacterized protein</fullName>
    </submittedName>
</protein>
<organism evidence="1 2">
    <name type="scientific">Deminuibacter soli</name>
    <dbReference type="NCBI Taxonomy" id="2291815"/>
    <lineage>
        <taxon>Bacteria</taxon>
        <taxon>Pseudomonadati</taxon>
        <taxon>Bacteroidota</taxon>
        <taxon>Chitinophagia</taxon>
        <taxon>Chitinophagales</taxon>
        <taxon>Chitinophagaceae</taxon>
        <taxon>Deminuibacter</taxon>
    </lineage>
</organism>